<evidence type="ECO:0000259" key="4">
    <source>
        <dbReference type="Pfam" id="PF22666"/>
    </source>
</evidence>
<dbReference type="Proteomes" id="UP000551327">
    <property type="component" value="Unassembled WGS sequence"/>
</dbReference>
<gene>
    <name evidence="5" type="ORF">H7F53_06730</name>
</gene>
<evidence type="ECO:0000313" key="6">
    <source>
        <dbReference type="Proteomes" id="UP000551327"/>
    </source>
</evidence>
<sequence length="1147" mass="122498">MNKSRLAAWLFGSACLTVPMAALAEPDKPAAASSTEGQGALLEAQFRDPPVAARPRVWWHWMNGNVTKDGIAKDLAWMKRVGIGGLQTFDANLQTPQIVDRRLVYMTPEWKDAFRYAASEADRLGLELAIAASPGWSETGGPWVQPQDGLKKLVWSAAELAPGQRLSAPLAAPPRRAGPFQDVRQSPSIEELLSGHAAPDGPAHYGEVAVLAFPVTPAAALPAVTASDLRGQPLEAAALADGRTGEGVTLAATAAGEPLGVQLSYARPIAVRAATLFLPDAIVPFAGARYSAVLEASETGEAWRPVAEMPLSAVPTTVSFPAVTATRFRIVLRPGAPRPGLGAPAPGVAMPPMETIVSGALAARPTVVGTFRLGTAPLVDRYETKAGFAMSPDYYALPAPADDAGGVAPGRVVDLSDRLRPDGSLDWTAPALPAGQVWRVLRLGYSLLGTTNHPATPEATGLEVDKYDGAAVRGYLEHYLGMYRDAAGPELIGQRGVRALLTDSIEVGEANWTPRLIEQFRKLRGYDPRPWLPALTGTLIGSRAETDRFLYDYRRTLADLLASEHYGTVAQVAHENGLIVYGEALEDHRPMLGDDMAMRRHADVPMAALWTFDRAEGPRQTLIADMKGAASVAHLYGQNLVAAESMTAAMAPWAFAPKDLKRFIDLEFVTGVNRPVIHTSVHVPVDDKQPGLSLFIFGQHFNRQESWAELARPWVDYIARSSLLLQWGRNHADLAYFHGEEAPLTGLYGDRPVADAPRAYAYDFVNFDALTGLLGNDGADLVAPSGARYRALYLGGTSRYMTLAALQRLAALVEGGATVIGLPPVADPSRAGDDAAFAALVARLWPAGGSGRTAVGKGQVLATRDAEAALREIGLAADFSFTGGSAAAAIPFVHRREGDGHVYFLVNQGEAAETIEARFRVTGRVPELWHAETGAREPLSYRIVGGETIVPLSLRGEEAVFVVFRDPARRDAVALPAVTEQPLAALDEGWTVAFQPGRGAPATIALPRLAALDTHADPGVKYFSGVATYTRNFSLPRGRRAGTPLWLDLGAVGDLARVRVNGVEVGTAWHAPYRLDIAAAVRSGVNRLEIEVANTWVNRLVGDAQPGAKPLTWTAMPTYRADAPLRPAGLIGPVRLLEPAKAAITTR</sequence>
<accession>A0A7X1KPK4</accession>
<keyword evidence="1 3" id="KW-0732">Signal</keyword>
<comment type="caution">
    <text evidence="5">The sequence shown here is derived from an EMBL/GenBank/DDBJ whole genome shotgun (WGS) entry which is preliminary data.</text>
</comment>
<dbReference type="RefSeq" id="WP_185678724.1">
    <property type="nucleotide sequence ID" value="NZ_JACLAX010000005.1"/>
</dbReference>
<feature type="chain" id="PRO_5030929602" evidence="3">
    <location>
        <begin position="25"/>
        <end position="1147"/>
    </location>
</feature>
<dbReference type="PANTHER" id="PTHR43817">
    <property type="entry name" value="GLYCOSYL HYDROLASE"/>
    <property type="match status" value="1"/>
</dbReference>
<keyword evidence="6" id="KW-1185">Reference proteome</keyword>
<protein>
    <submittedName>
        <fullName evidence="5">Glycoside hydrolase</fullName>
    </submittedName>
</protein>
<evidence type="ECO:0000256" key="3">
    <source>
        <dbReference type="SAM" id="SignalP"/>
    </source>
</evidence>
<dbReference type="PANTHER" id="PTHR43817:SF1">
    <property type="entry name" value="HYDROLASE, FAMILY 43, PUTATIVE (AFU_ORTHOLOGUE AFUA_3G01660)-RELATED"/>
    <property type="match status" value="1"/>
</dbReference>
<dbReference type="InterPro" id="IPR008979">
    <property type="entry name" value="Galactose-bd-like_sf"/>
</dbReference>
<dbReference type="Pfam" id="PF17132">
    <property type="entry name" value="Glyco_hydro_106"/>
    <property type="match status" value="1"/>
</dbReference>
<keyword evidence="2 5" id="KW-0378">Hydrolase</keyword>
<organism evidence="5 6">
    <name type="scientific">Novosphingobium piscinae</name>
    <dbReference type="NCBI Taxonomy" id="1507448"/>
    <lineage>
        <taxon>Bacteria</taxon>
        <taxon>Pseudomonadati</taxon>
        <taxon>Pseudomonadota</taxon>
        <taxon>Alphaproteobacteria</taxon>
        <taxon>Sphingomonadales</taxon>
        <taxon>Sphingomonadaceae</taxon>
        <taxon>Novosphingobium</taxon>
    </lineage>
</organism>
<dbReference type="Pfam" id="PF22666">
    <property type="entry name" value="Glyco_hydro_2_N2"/>
    <property type="match status" value="1"/>
</dbReference>
<dbReference type="AlphaFoldDB" id="A0A7X1KPK4"/>
<feature type="signal peptide" evidence="3">
    <location>
        <begin position="1"/>
        <end position="24"/>
    </location>
</feature>
<name>A0A7X1KPK4_9SPHN</name>
<dbReference type="InterPro" id="IPR054593">
    <property type="entry name" value="Beta-mannosidase-like_N2"/>
</dbReference>
<dbReference type="EMBL" id="JACLAX010000005">
    <property type="protein sequence ID" value="MBC2668831.1"/>
    <property type="molecule type" value="Genomic_DNA"/>
</dbReference>
<evidence type="ECO:0000256" key="1">
    <source>
        <dbReference type="ARBA" id="ARBA00022729"/>
    </source>
</evidence>
<feature type="domain" description="Beta-mannosidase-like galactose-binding" evidence="4">
    <location>
        <begin position="1028"/>
        <end position="1099"/>
    </location>
</feature>
<evidence type="ECO:0000256" key="2">
    <source>
        <dbReference type="ARBA" id="ARBA00022801"/>
    </source>
</evidence>
<dbReference type="Gene3D" id="2.60.120.260">
    <property type="entry name" value="Galactose-binding domain-like"/>
    <property type="match status" value="1"/>
</dbReference>
<dbReference type="NCBIfam" id="NF045579">
    <property type="entry name" value="rhamnoside_JR"/>
    <property type="match status" value="1"/>
</dbReference>
<proteinExistence type="predicted"/>
<reference evidence="5 6" key="1">
    <citation type="submission" date="2020-08" db="EMBL/GenBank/DDBJ databases">
        <title>The genome sequence of type strain Novosphingobium piscinae KCTC 42194.</title>
        <authorList>
            <person name="Liu Y."/>
        </authorList>
    </citation>
    <scope>NUCLEOTIDE SEQUENCE [LARGE SCALE GENOMIC DNA]</scope>
    <source>
        <strain evidence="5 6">KCTC 42194</strain>
    </source>
</reference>
<dbReference type="SUPFAM" id="SSF49785">
    <property type="entry name" value="Galactose-binding domain-like"/>
    <property type="match status" value="1"/>
</dbReference>
<dbReference type="GO" id="GO:0004553">
    <property type="term" value="F:hydrolase activity, hydrolyzing O-glycosyl compounds"/>
    <property type="evidence" value="ECO:0007669"/>
    <property type="project" value="UniProtKB-ARBA"/>
</dbReference>
<evidence type="ECO:0000313" key="5">
    <source>
        <dbReference type="EMBL" id="MBC2668831.1"/>
    </source>
</evidence>